<evidence type="ECO:0000256" key="1">
    <source>
        <dbReference type="SAM" id="Phobius"/>
    </source>
</evidence>
<gene>
    <name evidence="5" type="ORF">CEG18_16400</name>
</gene>
<protein>
    <submittedName>
        <fullName evidence="5">Bifunctional diguanylate cyclase/phosphodiesterase</fullName>
    </submittedName>
</protein>
<keyword evidence="1" id="KW-0472">Membrane</keyword>
<comment type="caution">
    <text evidence="5">The sequence shown here is derived from an EMBL/GenBank/DDBJ whole genome shotgun (WGS) entry which is preliminary data.</text>
</comment>
<dbReference type="Gene3D" id="3.30.450.20">
    <property type="entry name" value="PAS domain"/>
    <property type="match status" value="1"/>
</dbReference>
<dbReference type="EMBL" id="NJBA01000005">
    <property type="protein sequence ID" value="OWP50018.1"/>
    <property type="molecule type" value="Genomic_DNA"/>
</dbReference>
<dbReference type="Pfam" id="PF13188">
    <property type="entry name" value="PAS_8"/>
    <property type="match status" value="1"/>
</dbReference>
<dbReference type="SMART" id="SM00091">
    <property type="entry name" value="PAS"/>
    <property type="match status" value="1"/>
</dbReference>
<dbReference type="PROSITE" id="PS50887">
    <property type="entry name" value="GGDEF"/>
    <property type="match status" value="1"/>
</dbReference>
<proteinExistence type="predicted"/>
<dbReference type="Gene3D" id="3.20.20.450">
    <property type="entry name" value="EAL domain"/>
    <property type="match status" value="1"/>
</dbReference>
<dbReference type="SUPFAM" id="SSF141868">
    <property type="entry name" value="EAL domain-like"/>
    <property type="match status" value="1"/>
</dbReference>
<name>A0A246F8Q4_PSENT</name>
<dbReference type="InterPro" id="IPR000014">
    <property type="entry name" value="PAS"/>
</dbReference>
<dbReference type="Pfam" id="PF05228">
    <property type="entry name" value="CHASE4"/>
    <property type="match status" value="1"/>
</dbReference>
<dbReference type="PANTHER" id="PTHR44757:SF10">
    <property type="entry name" value="MEMBRANE PROTEIN"/>
    <property type="match status" value="1"/>
</dbReference>
<dbReference type="InterPro" id="IPR001633">
    <property type="entry name" value="EAL_dom"/>
</dbReference>
<dbReference type="InterPro" id="IPR035919">
    <property type="entry name" value="EAL_sf"/>
</dbReference>
<dbReference type="SUPFAM" id="SSF55785">
    <property type="entry name" value="PYP-like sensor domain (PAS domain)"/>
    <property type="match status" value="1"/>
</dbReference>
<feature type="transmembrane region" description="Helical" evidence="1">
    <location>
        <begin position="258"/>
        <end position="277"/>
    </location>
</feature>
<dbReference type="RefSeq" id="WP_088418818.1">
    <property type="nucleotide sequence ID" value="NZ_NJBA01000005.1"/>
</dbReference>
<dbReference type="Pfam" id="PF00990">
    <property type="entry name" value="GGDEF"/>
    <property type="match status" value="1"/>
</dbReference>
<accession>A0A246F8Q4</accession>
<dbReference type="Proteomes" id="UP000198145">
    <property type="component" value="Unassembled WGS sequence"/>
</dbReference>
<feature type="domain" description="GGDEF" evidence="4">
    <location>
        <begin position="453"/>
        <end position="586"/>
    </location>
</feature>
<evidence type="ECO:0000259" key="4">
    <source>
        <dbReference type="PROSITE" id="PS50887"/>
    </source>
</evidence>
<dbReference type="Gene3D" id="3.30.70.270">
    <property type="match status" value="1"/>
</dbReference>
<dbReference type="SUPFAM" id="SSF55073">
    <property type="entry name" value="Nucleotide cyclase"/>
    <property type="match status" value="1"/>
</dbReference>
<dbReference type="InterPro" id="IPR035965">
    <property type="entry name" value="PAS-like_dom_sf"/>
</dbReference>
<dbReference type="InterPro" id="IPR000160">
    <property type="entry name" value="GGDEF_dom"/>
</dbReference>
<evidence type="ECO:0000313" key="6">
    <source>
        <dbReference type="Proteomes" id="UP000198145"/>
    </source>
</evidence>
<dbReference type="SMART" id="SM00052">
    <property type="entry name" value="EAL"/>
    <property type="match status" value="1"/>
</dbReference>
<organism evidence="5 6">
    <name type="scientific">Pseudomonas nitroreducens</name>
    <dbReference type="NCBI Taxonomy" id="46680"/>
    <lineage>
        <taxon>Bacteria</taxon>
        <taxon>Pseudomonadati</taxon>
        <taxon>Pseudomonadota</taxon>
        <taxon>Gammaproteobacteria</taxon>
        <taxon>Pseudomonadales</taxon>
        <taxon>Pseudomonadaceae</taxon>
        <taxon>Pseudomonas</taxon>
    </lineage>
</organism>
<dbReference type="NCBIfam" id="TIGR00229">
    <property type="entry name" value="sensory_box"/>
    <property type="match status" value="1"/>
</dbReference>
<dbReference type="PROSITE" id="PS50112">
    <property type="entry name" value="PAS"/>
    <property type="match status" value="1"/>
</dbReference>
<dbReference type="CDD" id="cd00130">
    <property type="entry name" value="PAS"/>
    <property type="match status" value="1"/>
</dbReference>
<evidence type="ECO:0000259" key="2">
    <source>
        <dbReference type="PROSITE" id="PS50112"/>
    </source>
</evidence>
<dbReference type="InterPro" id="IPR052155">
    <property type="entry name" value="Biofilm_reg_signaling"/>
</dbReference>
<dbReference type="AlphaFoldDB" id="A0A246F8Q4"/>
<dbReference type="NCBIfam" id="TIGR00254">
    <property type="entry name" value="GGDEF"/>
    <property type="match status" value="1"/>
</dbReference>
<feature type="domain" description="EAL" evidence="3">
    <location>
        <begin position="595"/>
        <end position="845"/>
    </location>
</feature>
<feature type="domain" description="PAS" evidence="2">
    <location>
        <begin position="304"/>
        <end position="355"/>
    </location>
</feature>
<dbReference type="CDD" id="cd01949">
    <property type="entry name" value="GGDEF"/>
    <property type="match status" value="1"/>
</dbReference>
<sequence>MNISVKPLAAPREISAQRTVTRHLTLFILILIGALGVSAAVMGHIASLQDQMAREQTRFYVGKALQNRIATSELLLRNNAFWNDAYRNLSPPLNLAWAYNEDNIGPQLYSANGYELVCVLNQGGEEYVMEEGRLSRNHCTSLMPINLDELRDDAAAAARRDRAVSRYVSVEDAPAIASAALVKPSRDGAPLDGPLMILVDRLTPTKLQKLGRDFGVGGLQIQPDDLRANTGNAMTLGNSGFEISWHTPTPGTDMLHRLASAWAAVVVLMFVFLVWLIRTALANARVVDHYQRSLKDSNLALETSEQRFKAIAEASSDWIWETDENFRLTYLSARFETLTGYRIGDWLGRRIDDLITCDTTSLIAWLEKIPQQGHSTTLTCGFRDAHELRRICKFTASGAGGRGYRGTSADITHEVEAHARIQHLSLHDALTGLPNRSKLASFMDELLGSGREQQLAVLMLDLDRFKPINDTLGHPAGDAVLQIVAERLRDSIRGEDLVARLGGDEFVIVDSQSQGREDAEAFSRRLVEIINQPIDYEGHSLHVGTSIGIVLSGDASGDAQNLLRCADVAMYEAKTAGRNAWRFYSEVMDRQLLAKKRSETELRNALRLGQLELYYQPRYRVGDLAIVSAEALLRWNHPTRGLVGPDEFIALAEESDLIVDIGQWVLQQACREAAGWPESMLVSVNISPTQFAHADIVGQVKQALMDSGLSAERLELEVTENSMLNDVECALQTMQELKDLGVKLNMDDFGTGYSSLGYLRAYPFDSIKIDRRFIATLDTTGRDRSIVQAIIGLGKALNLAVTAEGVETEGQLRILEDEQCGEVQGFLFSKAVDRQSLARLLSEKSTPEDQSPKG</sequence>
<dbReference type="InterPro" id="IPR043128">
    <property type="entry name" value="Rev_trsase/Diguanyl_cyclase"/>
</dbReference>
<dbReference type="PANTHER" id="PTHR44757">
    <property type="entry name" value="DIGUANYLATE CYCLASE DGCP"/>
    <property type="match status" value="1"/>
</dbReference>
<evidence type="ECO:0000259" key="3">
    <source>
        <dbReference type="PROSITE" id="PS50883"/>
    </source>
</evidence>
<keyword evidence="1" id="KW-1133">Transmembrane helix</keyword>
<dbReference type="CDD" id="cd01948">
    <property type="entry name" value="EAL"/>
    <property type="match status" value="1"/>
</dbReference>
<dbReference type="PROSITE" id="PS50883">
    <property type="entry name" value="EAL"/>
    <property type="match status" value="1"/>
</dbReference>
<dbReference type="InterPro" id="IPR007892">
    <property type="entry name" value="CHASE4"/>
</dbReference>
<evidence type="ECO:0000313" key="5">
    <source>
        <dbReference type="EMBL" id="OWP50018.1"/>
    </source>
</evidence>
<keyword evidence="1" id="KW-0812">Transmembrane</keyword>
<dbReference type="Pfam" id="PF00563">
    <property type="entry name" value="EAL"/>
    <property type="match status" value="1"/>
</dbReference>
<feature type="transmembrane region" description="Helical" evidence="1">
    <location>
        <begin position="26"/>
        <end position="48"/>
    </location>
</feature>
<reference evidence="5 6" key="1">
    <citation type="submission" date="2017-06" db="EMBL/GenBank/DDBJ databases">
        <title>Draft genome of Pseudomonas nitroreducens DF05.</title>
        <authorList>
            <person name="Iyer R."/>
        </authorList>
    </citation>
    <scope>NUCLEOTIDE SEQUENCE [LARGE SCALE GENOMIC DNA]</scope>
    <source>
        <strain evidence="5 6">DF05</strain>
    </source>
</reference>
<dbReference type="eggNOG" id="COG5001">
    <property type="taxonomic scope" value="Bacteria"/>
</dbReference>
<dbReference type="SMART" id="SM00267">
    <property type="entry name" value="GGDEF"/>
    <property type="match status" value="1"/>
</dbReference>
<dbReference type="InterPro" id="IPR029787">
    <property type="entry name" value="Nucleotide_cyclase"/>
</dbReference>